<evidence type="ECO:0000313" key="1">
    <source>
        <dbReference type="EMBL" id="RDH25249.1"/>
    </source>
</evidence>
<dbReference type="EMBL" id="KZ851900">
    <property type="protein sequence ID" value="RDH25249.1"/>
    <property type="molecule type" value="Genomic_DNA"/>
</dbReference>
<sequence>MKGGKRTDTPLADELKERLLFLSSAPPSLLLPGYLSIFPSHLPPPRWEGGREYFPASSSSGISSPVTTVCSVWGVLQEQCYRICTACQDAKPLRGFWWTSNGP</sequence>
<proteinExistence type="predicted"/>
<gene>
    <name evidence="1" type="ORF">M747DRAFT_54754</name>
</gene>
<organism evidence="1 2">
    <name type="scientific">Aspergillus niger ATCC 13496</name>
    <dbReference type="NCBI Taxonomy" id="1353008"/>
    <lineage>
        <taxon>Eukaryota</taxon>
        <taxon>Fungi</taxon>
        <taxon>Dikarya</taxon>
        <taxon>Ascomycota</taxon>
        <taxon>Pezizomycotina</taxon>
        <taxon>Eurotiomycetes</taxon>
        <taxon>Eurotiomycetidae</taxon>
        <taxon>Eurotiales</taxon>
        <taxon>Aspergillaceae</taxon>
        <taxon>Aspergillus</taxon>
        <taxon>Aspergillus subgen. Circumdati</taxon>
    </lineage>
</organism>
<protein>
    <submittedName>
        <fullName evidence="1">Uncharacterized protein</fullName>
    </submittedName>
</protein>
<accession>A0A370CDK7</accession>
<dbReference type="VEuPathDB" id="FungiDB:M747DRAFT_54754"/>
<evidence type="ECO:0000313" key="2">
    <source>
        <dbReference type="Proteomes" id="UP000253845"/>
    </source>
</evidence>
<dbReference type="Proteomes" id="UP000253845">
    <property type="component" value="Unassembled WGS sequence"/>
</dbReference>
<name>A0A370CDK7_ASPNG</name>
<reference evidence="1 2" key="1">
    <citation type="submission" date="2018-07" db="EMBL/GenBank/DDBJ databases">
        <title>Section-level genome sequencing of Aspergillus section Nigri to investigate inter- and intra-species variation.</title>
        <authorList>
            <consortium name="DOE Joint Genome Institute"/>
            <person name="Vesth T.C."/>
            <person name="Nybo J.L."/>
            <person name="Theobald S."/>
            <person name="Frisvad J.C."/>
            <person name="Larsen T.O."/>
            <person name="Nielsen K.F."/>
            <person name="Hoof J.B."/>
            <person name="Brandl J."/>
            <person name="Salamov A."/>
            <person name="Riley R."/>
            <person name="Gladden J.M."/>
            <person name="Phatale P."/>
            <person name="Nielsen M.T."/>
            <person name="Lyhne E.K."/>
            <person name="Kogle M.E."/>
            <person name="Strasser K."/>
            <person name="McDonnell E."/>
            <person name="Barry K."/>
            <person name="Clum A."/>
            <person name="Chen C."/>
            <person name="Nolan M."/>
            <person name="Sandor L."/>
            <person name="Kuo A."/>
            <person name="Lipzen A."/>
            <person name="Hainaut M."/>
            <person name="Drula E."/>
            <person name="Tsang A."/>
            <person name="Magnuson J.K."/>
            <person name="Henrissat B."/>
            <person name="Wiebenga A."/>
            <person name="Simmons B.A."/>
            <person name="Makela M.R."/>
            <person name="De vries R.P."/>
            <person name="Grigoriev I.V."/>
            <person name="Mortensen U.H."/>
            <person name="Baker S.E."/>
            <person name="Andersen M.R."/>
        </authorList>
    </citation>
    <scope>NUCLEOTIDE SEQUENCE [LARGE SCALE GENOMIC DNA]</scope>
    <source>
        <strain evidence="1 2">ATCC 13496</strain>
    </source>
</reference>
<dbReference type="AlphaFoldDB" id="A0A370CDK7"/>